<protein>
    <submittedName>
        <fullName evidence="1">Uncharacterized protein</fullName>
    </submittedName>
</protein>
<dbReference type="Proteomes" id="UP000467840">
    <property type="component" value="Chromosome 7"/>
</dbReference>
<gene>
    <name evidence="1" type="ORF">GH714_024289</name>
</gene>
<organism evidence="1 2">
    <name type="scientific">Hevea brasiliensis</name>
    <name type="common">Para rubber tree</name>
    <name type="synonym">Siphonia brasiliensis</name>
    <dbReference type="NCBI Taxonomy" id="3981"/>
    <lineage>
        <taxon>Eukaryota</taxon>
        <taxon>Viridiplantae</taxon>
        <taxon>Streptophyta</taxon>
        <taxon>Embryophyta</taxon>
        <taxon>Tracheophyta</taxon>
        <taxon>Spermatophyta</taxon>
        <taxon>Magnoliopsida</taxon>
        <taxon>eudicotyledons</taxon>
        <taxon>Gunneridae</taxon>
        <taxon>Pentapetalae</taxon>
        <taxon>rosids</taxon>
        <taxon>fabids</taxon>
        <taxon>Malpighiales</taxon>
        <taxon>Euphorbiaceae</taxon>
        <taxon>Crotonoideae</taxon>
        <taxon>Micrandreae</taxon>
        <taxon>Hevea</taxon>
    </lineage>
</organism>
<comment type="caution">
    <text evidence="1">The sequence shown here is derived from an EMBL/GenBank/DDBJ whole genome shotgun (WGS) entry which is preliminary data.</text>
</comment>
<evidence type="ECO:0000313" key="1">
    <source>
        <dbReference type="EMBL" id="KAF2294854.1"/>
    </source>
</evidence>
<proteinExistence type="predicted"/>
<accession>A0A6A6L1U0</accession>
<sequence length="92" mass="10156">MLKWDEECDIHVHVEAMEGNVFEGKNHIVNEGANLQALDGEDDSVNTNLQNIDIRGFEASENSGSSTNVEYDVENNMDAINDDSDEAALKIT</sequence>
<dbReference type="EMBL" id="JAAGAX010000013">
    <property type="protein sequence ID" value="KAF2294854.1"/>
    <property type="molecule type" value="Genomic_DNA"/>
</dbReference>
<dbReference type="AlphaFoldDB" id="A0A6A6L1U0"/>
<name>A0A6A6L1U0_HEVBR</name>
<keyword evidence="2" id="KW-1185">Reference proteome</keyword>
<evidence type="ECO:0000313" key="2">
    <source>
        <dbReference type="Proteomes" id="UP000467840"/>
    </source>
</evidence>
<reference evidence="1 2" key="1">
    <citation type="journal article" date="2020" name="Mol. Plant">
        <title>The Chromosome-Based Rubber Tree Genome Provides New Insights into Spurge Genome Evolution and Rubber Biosynthesis.</title>
        <authorList>
            <person name="Liu J."/>
            <person name="Shi C."/>
            <person name="Shi C.C."/>
            <person name="Li W."/>
            <person name="Zhang Q.J."/>
            <person name="Zhang Y."/>
            <person name="Li K."/>
            <person name="Lu H.F."/>
            <person name="Shi C."/>
            <person name="Zhu S.T."/>
            <person name="Xiao Z.Y."/>
            <person name="Nan H."/>
            <person name="Yue Y."/>
            <person name="Zhu X.G."/>
            <person name="Wu Y."/>
            <person name="Hong X.N."/>
            <person name="Fan G.Y."/>
            <person name="Tong Y."/>
            <person name="Zhang D."/>
            <person name="Mao C.L."/>
            <person name="Liu Y.L."/>
            <person name="Hao S.J."/>
            <person name="Liu W.Q."/>
            <person name="Lv M.Q."/>
            <person name="Zhang H.B."/>
            <person name="Liu Y."/>
            <person name="Hu-Tang G.R."/>
            <person name="Wang J.P."/>
            <person name="Wang J.H."/>
            <person name="Sun Y.H."/>
            <person name="Ni S.B."/>
            <person name="Chen W.B."/>
            <person name="Zhang X.C."/>
            <person name="Jiao Y.N."/>
            <person name="Eichler E.E."/>
            <person name="Li G.H."/>
            <person name="Liu X."/>
            <person name="Gao L.Z."/>
        </authorList>
    </citation>
    <scope>NUCLEOTIDE SEQUENCE [LARGE SCALE GENOMIC DNA]</scope>
    <source>
        <strain evidence="2">cv. GT1</strain>
        <tissue evidence="1">Leaf</tissue>
    </source>
</reference>